<evidence type="ECO:0000313" key="1">
    <source>
        <dbReference type="Proteomes" id="UP000887565"/>
    </source>
</evidence>
<proteinExistence type="predicted"/>
<dbReference type="Proteomes" id="UP000887565">
    <property type="component" value="Unplaced"/>
</dbReference>
<protein>
    <submittedName>
        <fullName evidence="2">Uncharacterized protein</fullName>
    </submittedName>
</protein>
<accession>A0A915HXV2</accession>
<organism evidence="1 2">
    <name type="scientific">Romanomermis culicivorax</name>
    <name type="common">Nematode worm</name>
    <dbReference type="NCBI Taxonomy" id="13658"/>
    <lineage>
        <taxon>Eukaryota</taxon>
        <taxon>Metazoa</taxon>
        <taxon>Ecdysozoa</taxon>
        <taxon>Nematoda</taxon>
        <taxon>Enoplea</taxon>
        <taxon>Dorylaimia</taxon>
        <taxon>Mermithida</taxon>
        <taxon>Mermithoidea</taxon>
        <taxon>Mermithidae</taxon>
        <taxon>Romanomermis</taxon>
    </lineage>
</organism>
<name>A0A915HXV2_ROMCU</name>
<reference evidence="2" key="1">
    <citation type="submission" date="2022-11" db="UniProtKB">
        <authorList>
            <consortium name="WormBaseParasite"/>
        </authorList>
    </citation>
    <scope>IDENTIFICATION</scope>
</reference>
<dbReference type="AlphaFoldDB" id="A0A915HXV2"/>
<dbReference type="WBParaSite" id="nRc.2.0.1.t06650-RA">
    <property type="protein sequence ID" value="nRc.2.0.1.t06650-RA"/>
    <property type="gene ID" value="nRc.2.0.1.g06650"/>
</dbReference>
<keyword evidence="1" id="KW-1185">Reference proteome</keyword>
<evidence type="ECO:0000313" key="2">
    <source>
        <dbReference type="WBParaSite" id="nRc.2.0.1.t06650-RA"/>
    </source>
</evidence>
<sequence>MQTYNLSDWIQHPKMSIIEKITLCFGRQCFGRQEPPVDKSGLTFRTSLSLSDVINNVNFASLTKD</sequence>